<evidence type="ECO:0000313" key="2">
    <source>
        <dbReference type="Proteomes" id="UP000308600"/>
    </source>
</evidence>
<name>A0ACD3A5X5_9AGAR</name>
<keyword evidence="2" id="KW-1185">Reference proteome</keyword>
<organism evidence="1 2">
    <name type="scientific">Pluteus cervinus</name>
    <dbReference type="NCBI Taxonomy" id="181527"/>
    <lineage>
        <taxon>Eukaryota</taxon>
        <taxon>Fungi</taxon>
        <taxon>Dikarya</taxon>
        <taxon>Basidiomycota</taxon>
        <taxon>Agaricomycotina</taxon>
        <taxon>Agaricomycetes</taxon>
        <taxon>Agaricomycetidae</taxon>
        <taxon>Agaricales</taxon>
        <taxon>Pluteineae</taxon>
        <taxon>Pluteaceae</taxon>
        <taxon>Pluteus</taxon>
    </lineage>
</organism>
<accession>A0ACD3A5X5</accession>
<reference evidence="1 2" key="1">
    <citation type="journal article" date="2019" name="Nat. Ecol. Evol.">
        <title>Megaphylogeny resolves global patterns of mushroom evolution.</title>
        <authorList>
            <person name="Varga T."/>
            <person name="Krizsan K."/>
            <person name="Foldi C."/>
            <person name="Dima B."/>
            <person name="Sanchez-Garcia M."/>
            <person name="Sanchez-Ramirez S."/>
            <person name="Szollosi G.J."/>
            <person name="Szarkandi J.G."/>
            <person name="Papp V."/>
            <person name="Albert L."/>
            <person name="Andreopoulos W."/>
            <person name="Angelini C."/>
            <person name="Antonin V."/>
            <person name="Barry K.W."/>
            <person name="Bougher N.L."/>
            <person name="Buchanan P."/>
            <person name="Buyck B."/>
            <person name="Bense V."/>
            <person name="Catcheside P."/>
            <person name="Chovatia M."/>
            <person name="Cooper J."/>
            <person name="Damon W."/>
            <person name="Desjardin D."/>
            <person name="Finy P."/>
            <person name="Geml J."/>
            <person name="Haridas S."/>
            <person name="Hughes K."/>
            <person name="Justo A."/>
            <person name="Karasinski D."/>
            <person name="Kautmanova I."/>
            <person name="Kiss B."/>
            <person name="Kocsube S."/>
            <person name="Kotiranta H."/>
            <person name="LaButti K.M."/>
            <person name="Lechner B.E."/>
            <person name="Liimatainen K."/>
            <person name="Lipzen A."/>
            <person name="Lukacs Z."/>
            <person name="Mihaltcheva S."/>
            <person name="Morgado L.N."/>
            <person name="Niskanen T."/>
            <person name="Noordeloos M.E."/>
            <person name="Ohm R.A."/>
            <person name="Ortiz-Santana B."/>
            <person name="Ovrebo C."/>
            <person name="Racz N."/>
            <person name="Riley R."/>
            <person name="Savchenko A."/>
            <person name="Shiryaev A."/>
            <person name="Soop K."/>
            <person name="Spirin V."/>
            <person name="Szebenyi C."/>
            <person name="Tomsovsky M."/>
            <person name="Tulloss R.E."/>
            <person name="Uehling J."/>
            <person name="Grigoriev I.V."/>
            <person name="Vagvolgyi C."/>
            <person name="Papp T."/>
            <person name="Martin F.M."/>
            <person name="Miettinen O."/>
            <person name="Hibbett D.S."/>
            <person name="Nagy L.G."/>
        </authorList>
    </citation>
    <scope>NUCLEOTIDE SEQUENCE [LARGE SCALE GENOMIC DNA]</scope>
    <source>
        <strain evidence="1 2">NL-1719</strain>
    </source>
</reference>
<sequence>MLALRATWVCRYWRSTAHNHRPLWAVITISRVDCLEHFITLSKTAELTIALSKIGVPESDIWAKILGSIPRVTHLALCPTRRDGLMGLSGSLVSNDSSMPVLALRDLELCRLDIRELGFALNPLHTLTLKKCSFIWERSFGMSTTLTNLCIEYPTILIPYTDILLQLQNSPCIKTVDLSDALTLPLQHTPTIHKPIILPSLRNLVLRESEDTSMGAVLQMVRLLDLPGTPALQFLTDNTVDLIPQLLQAAHTACRQFTITYASILTHSESWSQISIANDQNPSHSSITLRIDHGYNVDVFTTAMDDLVLDQVEYFHIGHYEYGLSTDRWIEAVGGPNSRLSTLVLQCEAINEFTGFVQDQFPRLEVLIFYDEAETAEKIAIPIHLIQSGRQYTQLRRVVFCGLDEWDRSDKAIELLKQTGCKIKFKKGDYIVDYYEE</sequence>
<evidence type="ECO:0000313" key="1">
    <source>
        <dbReference type="EMBL" id="TFK61120.1"/>
    </source>
</evidence>
<protein>
    <submittedName>
        <fullName evidence="1">Uncharacterized protein</fullName>
    </submittedName>
</protein>
<dbReference type="EMBL" id="ML208693">
    <property type="protein sequence ID" value="TFK61120.1"/>
    <property type="molecule type" value="Genomic_DNA"/>
</dbReference>
<proteinExistence type="predicted"/>
<dbReference type="Proteomes" id="UP000308600">
    <property type="component" value="Unassembled WGS sequence"/>
</dbReference>
<gene>
    <name evidence="1" type="ORF">BDN72DRAFT_904388</name>
</gene>